<dbReference type="AlphaFoldDB" id="A0A2I0IJ24"/>
<protein>
    <submittedName>
        <fullName evidence="2">Uncharacterized protein</fullName>
    </submittedName>
</protein>
<accession>A0A2I0IJ24</accession>
<dbReference type="EMBL" id="PGOL01002996">
    <property type="protein sequence ID" value="PKI43710.1"/>
    <property type="molecule type" value="Genomic_DNA"/>
</dbReference>
<proteinExistence type="predicted"/>
<keyword evidence="3" id="KW-1185">Reference proteome</keyword>
<comment type="caution">
    <text evidence="2">The sequence shown here is derived from an EMBL/GenBank/DDBJ whole genome shotgun (WGS) entry which is preliminary data.</text>
</comment>
<dbReference type="Proteomes" id="UP000233551">
    <property type="component" value="Unassembled WGS sequence"/>
</dbReference>
<feature type="region of interest" description="Disordered" evidence="1">
    <location>
        <begin position="1"/>
        <end position="71"/>
    </location>
</feature>
<reference evidence="2 3" key="1">
    <citation type="submission" date="2017-11" db="EMBL/GenBank/DDBJ databases">
        <title>De-novo sequencing of pomegranate (Punica granatum L.) genome.</title>
        <authorList>
            <person name="Akparov Z."/>
            <person name="Amiraslanov A."/>
            <person name="Hajiyeva S."/>
            <person name="Abbasov M."/>
            <person name="Kaur K."/>
            <person name="Hamwieh A."/>
            <person name="Solovyev V."/>
            <person name="Salamov A."/>
            <person name="Braich B."/>
            <person name="Kosarev P."/>
            <person name="Mahmoud A."/>
            <person name="Hajiyev E."/>
            <person name="Babayeva S."/>
            <person name="Izzatullayeva V."/>
            <person name="Mammadov A."/>
            <person name="Mammadov A."/>
            <person name="Sharifova S."/>
            <person name="Ojaghi J."/>
            <person name="Eynullazada K."/>
            <person name="Bayramov B."/>
            <person name="Abdulazimova A."/>
            <person name="Shahmuradov I."/>
        </authorList>
    </citation>
    <scope>NUCLEOTIDE SEQUENCE [LARGE SCALE GENOMIC DNA]</scope>
    <source>
        <strain evidence="3">cv. AG2017</strain>
        <tissue evidence="2">Leaf</tissue>
    </source>
</reference>
<evidence type="ECO:0000313" key="2">
    <source>
        <dbReference type="EMBL" id="PKI43710.1"/>
    </source>
</evidence>
<sequence length="83" mass="8718">MRGRGRRPKLSVPTKDIGDLDGGVGVAGWRPGPLTDHGLRVEGPRSPAPTDDAADLGGESPVNSELGLPIGDPNPSFPFRFFL</sequence>
<evidence type="ECO:0000313" key="3">
    <source>
        <dbReference type="Proteomes" id="UP000233551"/>
    </source>
</evidence>
<evidence type="ECO:0000256" key="1">
    <source>
        <dbReference type="SAM" id="MobiDB-lite"/>
    </source>
</evidence>
<name>A0A2I0IJ24_PUNGR</name>
<gene>
    <name evidence="2" type="ORF">CRG98_035909</name>
</gene>
<organism evidence="2 3">
    <name type="scientific">Punica granatum</name>
    <name type="common">Pomegranate</name>
    <dbReference type="NCBI Taxonomy" id="22663"/>
    <lineage>
        <taxon>Eukaryota</taxon>
        <taxon>Viridiplantae</taxon>
        <taxon>Streptophyta</taxon>
        <taxon>Embryophyta</taxon>
        <taxon>Tracheophyta</taxon>
        <taxon>Spermatophyta</taxon>
        <taxon>Magnoliopsida</taxon>
        <taxon>eudicotyledons</taxon>
        <taxon>Gunneridae</taxon>
        <taxon>Pentapetalae</taxon>
        <taxon>rosids</taxon>
        <taxon>malvids</taxon>
        <taxon>Myrtales</taxon>
        <taxon>Lythraceae</taxon>
        <taxon>Punica</taxon>
    </lineage>
</organism>